<name>A0A941W3H1_9BACT</name>
<evidence type="ECO:0000313" key="1">
    <source>
        <dbReference type="EMBL" id="MBS1257305.1"/>
    </source>
</evidence>
<proteinExistence type="predicted"/>
<evidence type="ECO:0000313" key="2">
    <source>
        <dbReference type="Proteomes" id="UP000722750"/>
    </source>
</evidence>
<accession>A0A941W3H1</accession>
<dbReference type="EMBL" id="JAANXD010000019">
    <property type="protein sequence ID" value="MBS1257305.1"/>
    <property type="molecule type" value="Genomic_DNA"/>
</dbReference>
<sequence>MDLICSNLAEHKVRTIFISEDDKGKFEDYYRSLHGSDNTGVSMEGCKPPYNNQENIEKHYKSLLDYLPIKKTNLLPGSKVN</sequence>
<gene>
    <name evidence="1" type="ORF">MAG551_00347</name>
</gene>
<dbReference type="AlphaFoldDB" id="A0A941W3H1"/>
<protein>
    <submittedName>
        <fullName evidence="1">Uncharacterized protein</fullName>
    </submittedName>
</protein>
<dbReference type="Proteomes" id="UP000722750">
    <property type="component" value="Unassembled WGS sequence"/>
</dbReference>
<organism evidence="1 2">
    <name type="scientific">Candidatus Scalindua arabica</name>
    <dbReference type="NCBI Taxonomy" id="1127984"/>
    <lineage>
        <taxon>Bacteria</taxon>
        <taxon>Pseudomonadati</taxon>
        <taxon>Planctomycetota</taxon>
        <taxon>Candidatus Brocadiia</taxon>
        <taxon>Candidatus Brocadiales</taxon>
        <taxon>Candidatus Scalinduaceae</taxon>
        <taxon>Candidatus Scalindua</taxon>
    </lineage>
</organism>
<comment type="caution">
    <text evidence="1">The sequence shown here is derived from an EMBL/GenBank/DDBJ whole genome shotgun (WGS) entry which is preliminary data.</text>
</comment>
<reference evidence="1" key="1">
    <citation type="journal article" date="2021" name="ISME J.">
        <title>Fine-scale metabolic discontinuity in a stratified prokaryote microbiome of a Red Sea deep halocline.</title>
        <authorList>
            <person name="Michoud G."/>
            <person name="Ngugi D.K."/>
            <person name="Barozzi A."/>
            <person name="Merlino G."/>
            <person name="Calleja M.L."/>
            <person name="Delgado-Huertas A."/>
            <person name="Moran X.A.G."/>
            <person name="Daffonchio D."/>
        </authorList>
    </citation>
    <scope>NUCLEOTIDE SEQUENCE</scope>
    <source>
        <strain evidence="1">SuakinDeep_MAG55_1</strain>
    </source>
</reference>